<dbReference type="Gene3D" id="3.40.50.720">
    <property type="entry name" value="NAD(P)-binding Rossmann-like Domain"/>
    <property type="match status" value="1"/>
</dbReference>
<accession>A0A382E268</accession>
<name>A0A382E268_9ZZZZ</name>
<dbReference type="AlphaFoldDB" id="A0A382E268"/>
<protein>
    <recommendedName>
        <fullName evidence="2">D-isomer specific 2-hydroxyacid dehydrogenase catalytic domain-containing protein</fullName>
    </recommendedName>
</protein>
<evidence type="ECO:0008006" key="2">
    <source>
        <dbReference type="Google" id="ProtNLM"/>
    </source>
</evidence>
<proteinExistence type="predicted"/>
<feature type="non-terminal residue" evidence="1">
    <location>
        <position position="62"/>
    </location>
</feature>
<sequence>MAVVLFKSQTDDPTLWNTELSRYLAHLDFRVWPNVGDPREVEYLLIWGELGDLLETLPNVKV</sequence>
<evidence type="ECO:0000313" key="1">
    <source>
        <dbReference type="EMBL" id="SVB44866.1"/>
    </source>
</evidence>
<reference evidence="1" key="1">
    <citation type="submission" date="2018-05" db="EMBL/GenBank/DDBJ databases">
        <authorList>
            <person name="Lanie J.A."/>
            <person name="Ng W.-L."/>
            <person name="Kazmierczak K.M."/>
            <person name="Andrzejewski T.M."/>
            <person name="Davidsen T.M."/>
            <person name="Wayne K.J."/>
            <person name="Tettelin H."/>
            <person name="Glass J.I."/>
            <person name="Rusch D."/>
            <person name="Podicherti R."/>
            <person name="Tsui H.-C.T."/>
            <person name="Winkler M.E."/>
        </authorList>
    </citation>
    <scope>NUCLEOTIDE SEQUENCE</scope>
</reference>
<dbReference type="EMBL" id="UINC01042352">
    <property type="protein sequence ID" value="SVB44866.1"/>
    <property type="molecule type" value="Genomic_DNA"/>
</dbReference>
<organism evidence="1">
    <name type="scientific">marine metagenome</name>
    <dbReference type="NCBI Taxonomy" id="408172"/>
    <lineage>
        <taxon>unclassified sequences</taxon>
        <taxon>metagenomes</taxon>
        <taxon>ecological metagenomes</taxon>
    </lineage>
</organism>
<gene>
    <name evidence="1" type="ORF">METZ01_LOCUS197720</name>
</gene>